<proteinExistence type="inferred from homology"/>
<sequence>MKSLLLSVVLICALSCVIGSELDYDGWLQIRLYHALNDDPVPHFAERGNITVTSIRTGASTIGQMGLQPSQVNSLTKLAQNSRQYRLKAVIKGSSGAETTLYTSVPACHLLGTELEDIITIWLDAGADPVSITQVSPGPCSLDTPTTSMWTSSVQVRYPDGGPIPDTASYIYKLEREKEARERGETKDNRSFFAKYWMYIIPALIFFVLSSATNPEAGGAGNGGQRQ</sequence>
<keyword evidence="7" id="KW-1133">Transmembrane helix</keyword>
<accession>A0A9R1SVS3</accession>
<accession>A0A0C9RIN1</accession>
<dbReference type="RefSeq" id="XP_011298052.1">
    <property type="nucleotide sequence ID" value="XM_011299750.1"/>
</dbReference>
<comment type="similarity">
    <text evidence="2">Belongs to the EMC10 family.</text>
</comment>
<evidence type="ECO:0000313" key="10">
    <source>
        <dbReference type="EMBL" id="JAG76523.1"/>
    </source>
</evidence>
<name>A0A0C9RIN1_9HYME</name>
<evidence type="ECO:0000256" key="4">
    <source>
        <dbReference type="ARBA" id="ARBA00022692"/>
    </source>
</evidence>
<dbReference type="PANTHER" id="PTHR21397:SF4">
    <property type="entry name" value="ER MEMBRANE PROTEIN COMPLEX SUBUNIT 10"/>
    <property type="match status" value="1"/>
</dbReference>
<dbReference type="PANTHER" id="PTHR21397">
    <property type="entry name" value="CHROMATIN COMPLEXES SUBUNIT BAP18-RELATED"/>
    <property type="match status" value="1"/>
</dbReference>
<feature type="chain" id="PRO_5044541735" description="ER membrane protein complex subunit 10" evidence="9">
    <location>
        <begin position="20"/>
        <end position="227"/>
    </location>
</feature>
<evidence type="ECO:0000256" key="7">
    <source>
        <dbReference type="ARBA" id="ARBA00022989"/>
    </source>
</evidence>
<reference evidence="10" key="1">
    <citation type="submission" date="2015-01" db="EMBL/GenBank/DDBJ databases">
        <title>Transcriptome Assembly of Fopius arisanus.</title>
        <authorList>
            <person name="Geib S."/>
        </authorList>
    </citation>
    <scope>NUCLEOTIDE SEQUENCE</scope>
</reference>
<keyword evidence="8" id="KW-0472">Membrane</keyword>
<dbReference type="CTD" id="284361"/>
<organism evidence="10">
    <name type="scientific">Fopius arisanus</name>
    <dbReference type="NCBI Taxonomy" id="64838"/>
    <lineage>
        <taxon>Eukaryota</taxon>
        <taxon>Metazoa</taxon>
        <taxon>Ecdysozoa</taxon>
        <taxon>Arthropoda</taxon>
        <taxon>Hexapoda</taxon>
        <taxon>Insecta</taxon>
        <taxon>Pterygota</taxon>
        <taxon>Neoptera</taxon>
        <taxon>Endopterygota</taxon>
        <taxon>Hymenoptera</taxon>
        <taxon>Apocrita</taxon>
        <taxon>Ichneumonoidea</taxon>
        <taxon>Braconidae</taxon>
        <taxon>Opiinae</taxon>
        <taxon>Fopius</taxon>
    </lineage>
</organism>
<dbReference type="OrthoDB" id="1894652at2759"/>
<keyword evidence="6" id="KW-0256">Endoplasmic reticulum</keyword>
<dbReference type="Pfam" id="PF21203">
    <property type="entry name" value="ECM10"/>
    <property type="match status" value="1"/>
</dbReference>
<keyword evidence="5 9" id="KW-0732">Signal</keyword>
<dbReference type="CDD" id="cd22209">
    <property type="entry name" value="EMC10"/>
    <property type="match status" value="1"/>
</dbReference>
<evidence type="ECO:0000313" key="11">
    <source>
        <dbReference type="Proteomes" id="UP000694866"/>
    </source>
</evidence>
<keyword evidence="11" id="KW-1185">Reference proteome</keyword>
<dbReference type="AlphaFoldDB" id="A0A0C9RIN1"/>
<evidence type="ECO:0000256" key="2">
    <source>
        <dbReference type="ARBA" id="ARBA00007695"/>
    </source>
</evidence>
<evidence type="ECO:0000256" key="1">
    <source>
        <dbReference type="ARBA" id="ARBA00004115"/>
    </source>
</evidence>
<evidence type="ECO:0000256" key="9">
    <source>
        <dbReference type="SAM" id="SignalP"/>
    </source>
</evidence>
<dbReference type="Proteomes" id="UP000694866">
    <property type="component" value="Unplaced"/>
</dbReference>
<dbReference type="EMBL" id="GBYB01006756">
    <property type="protein sequence ID" value="JAG76523.1"/>
    <property type="molecule type" value="Transcribed_RNA"/>
</dbReference>
<protein>
    <recommendedName>
        <fullName evidence="3">ER membrane protein complex subunit 10</fullName>
    </recommendedName>
</protein>
<comment type="subcellular location">
    <subcellularLocation>
        <location evidence="1">Endoplasmic reticulum membrane</location>
        <topology evidence="1">Single-pass type I membrane protein</topology>
    </subcellularLocation>
</comment>
<keyword evidence="4" id="KW-0812">Transmembrane</keyword>
<evidence type="ECO:0000313" key="12">
    <source>
        <dbReference type="RefSeq" id="XP_011298052.1"/>
    </source>
</evidence>
<evidence type="ECO:0000256" key="8">
    <source>
        <dbReference type="ARBA" id="ARBA00023136"/>
    </source>
</evidence>
<dbReference type="KEGG" id="fas:105263503"/>
<evidence type="ECO:0000256" key="6">
    <source>
        <dbReference type="ARBA" id="ARBA00022824"/>
    </source>
</evidence>
<dbReference type="GeneID" id="105263503"/>
<reference evidence="12" key="2">
    <citation type="submission" date="2025-04" db="UniProtKB">
        <authorList>
            <consortium name="RefSeq"/>
        </authorList>
    </citation>
    <scope>IDENTIFICATION</scope>
    <source>
        <strain evidence="12">USDA-PBARC FA_bdor</strain>
        <tissue evidence="12">Whole organism</tissue>
    </source>
</reference>
<feature type="signal peptide" evidence="9">
    <location>
        <begin position="1"/>
        <end position="19"/>
    </location>
</feature>
<gene>
    <name evidence="10" type="primary">TNeu053m17.1</name>
    <name evidence="12" type="synonym">EMC10</name>
    <name evidence="10" type="ORF">g.14960</name>
</gene>
<evidence type="ECO:0000256" key="5">
    <source>
        <dbReference type="ARBA" id="ARBA00022729"/>
    </source>
</evidence>
<evidence type="ECO:0000256" key="3">
    <source>
        <dbReference type="ARBA" id="ARBA00020105"/>
    </source>
</evidence>
<dbReference type="GO" id="GO:0072546">
    <property type="term" value="C:EMC complex"/>
    <property type="evidence" value="ECO:0007669"/>
    <property type="project" value="TreeGrafter"/>
</dbReference>